<name>A2DIL9_TRIV3</name>
<dbReference type="KEGG" id="tva:5465353"/>
<dbReference type="Proteomes" id="UP000001542">
    <property type="component" value="Unassembled WGS sequence"/>
</dbReference>
<dbReference type="EMBL" id="DS113204">
    <property type="protein sequence ID" value="EAY19823.1"/>
    <property type="molecule type" value="Genomic_DNA"/>
</dbReference>
<gene>
    <name evidence="1" type="ORF">TVAG_178670</name>
</gene>
<reference evidence="1" key="1">
    <citation type="submission" date="2006-10" db="EMBL/GenBank/DDBJ databases">
        <authorList>
            <person name="Amadeo P."/>
            <person name="Zhao Q."/>
            <person name="Wortman J."/>
            <person name="Fraser-Liggett C."/>
            <person name="Carlton J."/>
        </authorList>
    </citation>
    <scope>NUCLEOTIDE SEQUENCE</scope>
    <source>
        <strain evidence="1">G3</strain>
    </source>
</reference>
<proteinExistence type="predicted"/>
<keyword evidence="2" id="KW-1185">Reference proteome</keyword>
<dbReference type="InParanoid" id="A2DIL9"/>
<evidence type="ECO:0000313" key="2">
    <source>
        <dbReference type="Proteomes" id="UP000001542"/>
    </source>
</evidence>
<evidence type="ECO:0000313" key="1">
    <source>
        <dbReference type="EMBL" id="EAY19823.1"/>
    </source>
</evidence>
<dbReference type="VEuPathDB" id="TrichDB:TVAG_178670"/>
<dbReference type="AlphaFoldDB" id="A2DIL9"/>
<protein>
    <submittedName>
        <fullName evidence="1">Uncharacterized protein</fullName>
    </submittedName>
</protein>
<sequence>MKGWGGLVKTTLPEAIKRVPTTYLDGNPGNNTWWYSVGMLCNFPEMYDDKGVPASDQVKTKQVCLWSAIRESYCDFAKYSCICSFYNSLTFVLMSYLFICS</sequence>
<reference evidence="1" key="2">
    <citation type="journal article" date="2007" name="Science">
        <title>Draft genome sequence of the sexually transmitted pathogen Trichomonas vaginalis.</title>
        <authorList>
            <person name="Carlton J.M."/>
            <person name="Hirt R.P."/>
            <person name="Silva J.C."/>
            <person name="Delcher A.L."/>
            <person name="Schatz M."/>
            <person name="Zhao Q."/>
            <person name="Wortman J.R."/>
            <person name="Bidwell S.L."/>
            <person name="Alsmark U.C.M."/>
            <person name="Besteiro S."/>
            <person name="Sicheritz-Ponten T."/>
            <person name="Noel C.J."/>
            <person name="Dacks J.B."/>
            <person name="Foster P.G."/>
            <person name="Simillion C."/>
            <person name="Van de Peer Y."/>
            <person name="Miranda-Saavedra D."/>
            <person name="Barton G.J."/>
            <person name="Westrop G.D."/>
            <person name="Mueller S."/>
            <person name="Dessi D."/>
            <person name="Fiori P.L."/>
            <person name="Ren Q."/>
            <person name="Paulsen I."/>
            <person name="Zhang H."/>
            <person name="Bastida-Corcuera F.D."/>
            <person name="Simoes-Barbosa A."/>
            <person name="Brown M.T."/>
            <person name="Hayes R.D."/>
            <person name="Mukherjee M."/>
            <person name="Okumura C.Y."/>
            <person name="Schneider R."/>
            <person name="Smith A.J."/>
            <person name="Vanacova S."/>
            <person name="Villalvazo M."/>
            <person name="Haas B.J."/>
            <person name="Pertea M."/>
            <person name="Feldblyum T.V."/>
            <person name="Utterback T.R."/>
            <person name="Shu C.L."/>
            <person name="Osoegawa K."/>
            <person name="de Jong P.J."/>
            <person name="Hrdy I."/>
            <person name="Horvathova L."/>
            <person name="Zubacova Z."/>
            <person name="Dolezal P."/>
            <person name="Malik S.B."/>
            <person name="Logsdon J.M. Jr."/>
            <person name="Henze K."/>
            <person name="Gupta A."/>
            <person name="Wang C.C."/>
            <person name="Dunne R.L."/>
            <person name="Upcroft J.A."/>
            <person name="Upcroft P."/>
            <person name="White O."/>
            <person name="Salzberg S.L."/>
            <person name="Tang P."/>
            <person name="Chiu C.-H."/>
            <person name="Lee Y.-S."/>
            <person name="Embley T.M."/>
            <person name="Coombs G.H."/>
            <person name="Mottram J.C."/>
            <person name="Tachezy J."/>
            <person name="Fraser-Liggett C.M."/>
            <person name="Johnson P.J."/>
        </authorList>
    </citation>
    <scope>NUCLEOTIDE SEQUENCE [LARGE SCALE GENOMIC DNA]</scope>
    <source>
        <strain evidence="1">G3</strain>
    </source>
</reference>
<dbReference type="RefSeq" id="XP_001580809.1">
    <property type="nucleotide sequence ID" value="XM_001580759.1"/>
</dbReference>
<organism evidence="1 2">
    <name type="scientific">Trichomonas vaginalis (strain ATCC PRA-98 / G3)</name>
    <dbReference type="NCBI Taxonomy" id="412133"/>
    <lineage>
        <taxon>Eukaryota</taxon>
        <taxon>Metamonada</taxon>
        <taxon>Parabasalia</taxon>
        <taxon>Trichomonadida</taxon>
        <taxon>Trichomonadidae</taxon>
        <taxon>Trichomonas</taxon>
    </lineage>
</organism>
<dbReference type="VEuPathDB" id="TrichDB:TVAGG3_0602740"/>
<accession>A2DIL9</accession>